<dbReference type="EMBL" id="CP000859">
    <property type="protein sequence ID" value="ABW66437.1"/>
    <property type="molecule type" value="Genomic_DNA"/>
</dbReference>
<dbReference type="PANTHER" id="PTHR43513:SF3">
    <property type="entry name" value="DIHYDROOROTATE DEHYDROGENASE B (NAD(+)), ELECTRON TRANSFER SUBUNIT-RELATED"/>
    <property type="match status" value="1"/>
</dbReference>
<dbReference type="PRINTS" id="PR00410">
    <property type="entry name" value="PHEHYDRXLASE"/>
</dbReference>
<keyword evidence="4 11" id="KW-0001">2Fe-2S</keyword>
<dbReference type="Pfam" id="PF00175">
    <property type="entry name" value="NAD_binding_1"/>
    <property type="match status" value="1"/>
</dbReference>
<keyword evidence="3 11" id="KW-0285">Flavoprotein</keyword>
<dbReference type="InterPro" id="IPR037117">
    <property type="entry name" value="Dihydroorotate_DH_ele_sf"/>
</dbReference>
<dbReference type="GO" id="GO:0009055">
    <property type="term" value="F:electron transfer activity"/>
    <property type="evidence" value="ECO:0007669"/>
    <property type="project" value="UniProtKB-UniRule"/>
</dbReference>
<evidence type="ECO:0000256" key="12">
    <source>
        <dbReference type="PIRSR" id="PIRSR006816-1"/>
    </source>
</evidence>
<comment type="cofactor">
    <cofactor evidence="13">
        <name>[2Fe-2S] cluster</name>
        <dbReference type="ChEBI" id="CHEBI:190135"/>
    </cofactor>
    <text evidence="13">Binds 1 [2Fe-2S] cluster per subunit.</text>
</comment>
<dbReference type="UniPathway" id="UPA00070">
    <property type="reaction ID" value="UER00945"/>
</dbReference>
<comment type="caution">
    <text evidence="11">Lacks conserved residue(s) required for the propagation of feature annotation.</text>
</comment>
<dbReference type="STRING" id="96561.Dole_0627"/>
<feature type="binding site" evidence="11 13">
    <location>
        <position position="232"/>
    </location>
    <ligand>
        <name>[2Fe-2S] cluster</name>
        <dbReference type="ChEBI" id="CHEBI:190135"/>
    </ligand>
</feature>
<evidence type="ECO:0000313" key="15">
    <source>
        <dbReference type="EMBL" id="ABW66437.1"/>
    </source>
</evidence>
<feature type="binding site" evidence="11 13">
    <location>
        <position position="250"/>
    </location>
    <ligand>
        <name>[2Fe-2S] cluster</name>
        <dbReference type="ChEBI" id="CHEBI:190135"/>
    </ligand>
</feature>
<feature type="binding site" evidence="11 12">
    <location>
        <begin position="54"/>
        <end position="57"/>
    </location>
    <ligand>
        <name>FAD</name>
        <dbReference type="ChEBI" id="CHEBI:57692"/>
    </ligand>
</feature>
<dbReference type="InterPro" id="IPR017938">
    <property type="entry name" value="Riboflavin_synthase-like_b-brl"/>
</dbReference>
<dbReference type="GO" id="GO:0046872">
    <property type="term" value="F:metal ion binding"/>
    <property type="evidence" value="ECO:0007669"/>
    <property type="project" value="UniProtKB-KW"/>
</dbReference>
<reference evidence="15 16" key="1">
    <citation type="submission" date="2007-10" db="EMBL/GenBank/DDBJ databases">
        <title>Complete sequence of Desulfococcus oleovorans Hxd3.</title>
        <authorList>
            <consortium name="US DOE Joint Genome Institute"/>
            <person name="Copeland A."/>
            <person name="Lucas S."/>
            <person name="Lapidus A."/>
            <person name="Barry K."/>
            <person name="Glavina del Rio T."/>
            <person name="Dalin E."/>
            <person name="Tice H."/>
            <person name="Pitluck S."/>
            <person name="Kiss H."/>
            <person name="Brettin T."/>
            <person name="Bruce D."/>
            <person name="Detter J.C."/>
            <person name="Han C."/>
            <person name="Schmutz J."/>
            <person name="Larimer F."/>
            <person name="Land M."/>
            <person name="Hauser L."/>
            <person name="Kyrpides N."/>
            <person name="Kim E."/>
            <person name="Wawrik B."/>
            <person name="Richardson P."/>
        </authorList>
    </citation>
    <scope>NUCLEOTIDE SEQUENCE [LARGE SCALE GENOMIC DNA]</scope>
    <source>
        <strain evidence="16">DSM 6200 / JCM 39069 / Hxd3</strain>
    </source>
</reference>
<dbReference type="Proteomes" id="UP000008561">
    <property type="component" value="Chromosome"/>
</dbReference>
<evidence type="ECO:0000256" key="8">
    <source>
        <dbReference type="ARBA" id="ARBA00022982"/>
    </source>
</evidence>
<keyword evidence="9 11" id="KW-0408">Iron</keyword>
<keyword evidence="5 11" id="KW-0479">Metal-binding</keyword>
<evidence type="ECO:0000313" key="16">
    <source>
        <dbReference type="Proteomes" id="UP000008561"/>
    </source>
</evidence>
<evidence type="ECO:0000256" key="11">
    <source>
        <dbReference type="HAMAP-Rule" id="MF_01211"/>
    </source>
</evidence>
<comment type="pathway">
    <text evidence="11">Pyrimidine metabolism; UMP biosynthesis via de novo pathway; orotate from (S)-dihydroorotate (NAD(+) route): step 1/1.</text>
</comment>
<keyword evidence="16" id="KW-1185">Reference proteome</keyword>
<dbReference type="InterPro" id="IPR012165">
    <property type="entry name" value="Cyt_c3_hydrogenase_gsu"/>
</dbReference>
<comment type="function">
    <text evidence="11">Responsible for channeling the electrons from the oxidation of dihydroorotate from the FMN redox center in the PyrD type B subunit to the ultimate electron acceptor NAD(+).</text>
</comment>
<dbReference type="InterPro" id="IPR039261">
    <property type="entry name" value="FNR_nucleotide-bd"/>
</dbReference>
<protein>
    <recommendedName>
        <fullName evidence="11">Dihydroorotate dehydrogenase B (NAD(+)), electron transfer subunit</fullName>
    </recommendedName>
    <alternativeName>
        <fullName evidence="11">Dihydroorotate oxidase B, electron transfer subunit</fullName>
    </alternativeName>
</protein>
<evidence type="ECO:0000256" key="5">
    <source>
        <dbReference type="ARBA" id="ARBA00022723"/>
    </source>
</evidence>
<dbReference type="GO" id="GO:0051537">
    <property type="term" value="F:2 iron, 2 sulfur cluster binding"/>
    <property type="evidence" value="ECO:0007669"/>
    <property type="project" value="UniProtKB-KW"/>
</dbReference>
<evidence type="ECO:0000259" key="14">
    <source>
        <dbReference type="PROSITE" id="PS51384"/>
    </source>
</evidence>
<keyword evidence="2 11" id="KW-0813">Transport</keyword>
<evidence type="ECO:0000256" key="1">
    <source>
        <dbReference type="ARBA" id="ARBA00006422"/>
    </source>
</evidence>
<evidence type="ECO:0000256" key="4">
    <source>
        <dbReference type="ARBA" id="ARBA00022714"/>
    </source>
</evidence>
<feature type="binding site" evidence="11 13">
    <location>
        <position position="235"/>
    </location>
    <ligand>
        <name>[2Fe-2S] cluster</name>
        <dbReference type="ChEBI" id="CHEBI:190135"/>
    </ligand>
</feature>
<name>A8ZUM4_DESOH</name>
<dbReference type="RefSeq" id="WP_012174056.1">
    <property type="nucleotide sequence ID" value="NC_009943.1"/>
</dbReference>
<dbReference type="InterPro" id="IPR050353">
    <property type="entry name" value="PyrK_electron_transfer"/>
</dbReference>
<keyword evidence="6 11" id="KW-0274">FAD</keyword>
<dbReference type="OrthoDB" id="9796486at2"/>
<dbReference type="PANTHER" id="PTHR43513">
    <property type="entry name" value="DIHYDROOROTATE DEHYDROGENASE B (NAD(+)), ELECTRON TRANSFER SUBUNIT"/>
    <property type="match status" value="1"/>
</dbReference>
<dbReference type="Gene3D" id="2.10.240.10">
    <property type="entry name" value="Dihydroorotate dehydrogenase, electron transfer subunit"/>
    <property type="match status" value="1"/>
</dbReference>
<dbReference type="SUPFAM" id="SSF63380">
    <property type="entry name" value="Riboflavin synthase domain-like"/>
    <property type="match status" value="1"/>
</dbReference>
<evidence type="ECO:0000256" key="10">
    <source>
        <dbReference type="ARBA" id="ARBA00023014"/>
    </source>
</evidence>
<dbReference type="Gene3D" id="3.40.50.80">
    <property type="entry name" value="Nucleotide-binding domain of ferredoxin-NADP reductase (FNR) module"/>
    <property type="match status" value="1"/>
</dbReference>
<dbReference type="KEGG" id="dol:Dole_0627"/>
<dbReference type="AlphaFoldDB" id="A8ZUM4"/>
<dbReference type="CDD" id="cd06218">
    <property type="entry name" value="DHOD_e_trans"/>
    <property type="match status" value="1"/>
</dbReference>
<dbReference type="InterPro" id="IPR017927">
    <property type="entry name" value="FAD-bd_FR_type"/>
</dbReference>
<dbReference type="HAMAP" id="MF_01211">
    <property type="entry name" value="DHODB_Fe_S_bind"/>
    <property type="match status" value="1"/>
</dbReference>
<evidence type="ECO:0000256" key="2">
    <source>
        <dbReference type="ARBA" id="ARBA00022448"/>
    </source>
</evidence>
<dbReference type="Pfam" id="PF10418">
    <property type="entry name" value="DHODB_Fe-S_bind"/>
    <property type="match status" value="1"/>
</dbReference>
<comment type="cofactor">
    <cofactor evidence="11">
        <name>[2Fe-2S] cluster</name>
        <dbReference type="ChEBI" id="CHEBI:190135"/>
    </cofactor>
    <text evidence="11">Binds 1 [2Fe-2S] cluster per subunit.</text>
</comment>
<evidence type="ECO:0000256" key="3">
    <source>
        <dbReference type="ARBA" id="ARBA00022630"/>
    </source>
</evidence>
<organism evidence="15 16">
    <name type="scientific">Desulfosudis oleivorans (strain DSM 6200 / JCM 39069 / Hxd3)</name>
    <name type="common">Desulfococcus oleovorans</name>
    <dbReference type="NCBI Taxonomy" id="96561"/>
    <lineage>
        <taxon>Bacteria</taxon>
        <taxon>Pseudomonadati</taxon>
        <taxon>Thermodesulfobacteriota</taxon>
        <taxon>Desulfobacteria</taxon>
        <taxon>Desulfobacterales</taxon>
        <taxon>Desulfosudaceae</taxon>
        <taxon>Desulfosudis</taxon>
    </lineage>
</organism>
<keyword evidence="10 11" id="KW-0411">Iron-sulfur</keyword>
<dbReference type="InterPro" id="IPR023455">
    <property type="entry name" value="Dihydroorotate_DHASE_ETsu"/>
</dbReference>
<dbReference type="HOGENOM" id="CLU_003827_1_2_7"/>
<evidence type="ECO:0000256" key="6">
    <source>
        <dbReference type="ARBA" id="ARBA00022827"/>
    </source>
</evidence>
<dbReference type="GO" id="GO:0016491">
    <property type="term" value="F:oxidoreductase activity"/>
    <property type="evidence" value="ECO:0007669"/>
    <property type="project" value="InterPro"/>
</dbReference>
<proteinExistence type="inferred from homology"/>
<keyword evidence="7 11" id="KW-0665">Pyrimidine biosynthesis</keyword>
<comment type="similarity">
    <text evidence="1 11">Belongs to the PyrK family.</text>
</comment>
<dbReference type="SUPFAM" id="SSF52343">
    <property type="entry name" value="Ferredoxin reductase-like, C-terminal NADP-linked domain"/>
    <property type="match status" value="1"/>
</dbReference>
<dbReference type="eggNOG" id="COG0543">
    <property type="taxonomic scope" value="Bacteria"/>
</dbReference>
<sequence length="270" mass="27677">MMQHNARVLENRRINDTCLQLGLSCPASWAAAVPGQFVMLRLPAAGISATFLPRPFSIYRVTGDGRLDILYRVVGRATCAMAALGPGDGLNVLGPLGNGFSFGPDLKQAFLVAGGIGVPPVAFLAQHLAGRKGTAVDCTVFLGGATASDILCEADFSSLGMTVCIATEDGSAGTKGLVTDILAPALENQAPDAVFACGPPGMLRAVGSMATTRKVACQVSIETMMACGMGACMGCAVRSADNQAAYKHACTDGPVFDCSRIDLCGPLLSG</sequence>
<evidence type="ECO:0000256" key="7">
    <source>
        <dbReference type="ARBA" id="ARBA00022975"/>
    </source>
</evidence>
<dbReference type="PIRSF" id="PIRSF006816">
    <property type="entry name" value="Cyc3_hyd_g"/>
    <property type="match status" value="1"/>
</dbReference>
<feature type="binding site" evidence="11 13">
    <location>
        <position position="227"/>
    </location>
    <ligand>
        <name>[2Fe-2S] cluster</name>
        <dbReference type="ChEBI" id="CHEBI:190135"/>
    </ligand>
</feature>
<feature type="domain" description="FAD-binding FR-type" evidence="14">
    <location>
        <begin position="1"/>
        <end position="102"/>
    </location>
</feature>
<comment type="subunit">
    <text evidence="11">Heterotetramer of 2 PyrK and 2 PyrD type B subunits.</text>
</comment>
<dbReference type="InterPro" id="IPR019480">
    <property type="entry name" value="Dihydroorotate_DH_Fe-S-bd"/>
</dbReference>
<dbReference type="GO" id="GO:0050660">
    <property type="term" value="F:flavin adenine dinucleotide binding"/>
    <property type="evidence" value="ECO:0007669"/>
    <property type="project" value="InterPro"/>
</dbReference>
<dbReference type="Gene3D" id="2.40.30.10">
    <property type="entry name" value="Translation factors"/>
    <property type="match status" value="1"/>
</dbReference>
<evidence type="ECO:0000256" key="13">
    <source>
        <dbReference type="PIRSR" id="PIRSR006816-2"/>
    </source>
</evidence>
<dbReference type="InterPro" id="IPR001433">
    <property type="entry name" value="OxRdtase_FAD/NAD-bd"/>
</dbReference>
<keyword evidence="8 11" id="KW-0249">Electron transport</keyword>
<feature type="binding site" evidence="11 12">
    <location>
        <begin position="70"/>
        <end position="72"/>
    </location>
    <ligand>
        <name>FAD</name>
        <dbReference type="ChEBI" id="CHEBI:57692"/>
    </ligand>
</feature>
<gene>
    <name evidence="11" type="primary">pyrK</name>
    <name evidence="15" type="ordered locus">Dole_0627</name>
</gene>
<evidence type="ECO:0000256" key="9">
    <source>
        <dbReference type="ARBA" id="ARBA00023004"/>
    </source>
</evidence>
<comment type="cofactor">
    <cofactor evidence="11 12">
        <name>FAD</name>
        <dbReference type="ChEBI" id="CHEBI:57692"/>
    </cofactor>
    <text evidence="11 12">Binds 1 FAD per subunit.</text>
</comment>
<dbReference type="GO" id="GO:0044205">
    <property type="term" value="P:'de novo' UMP biosynthetic process"/>
    <property type="evidence" value="ECO:0007669"/>
    <property type="project" value="UniProtKB-UniRule"/>
</dbReference>
<accession>A8ZUM4</accession>
<dbReference type="PROSITE" id="PS51384">
    <property type="entry name" value="FAD_FR"/>
    <property type="match status" value="1"/>
</dbReference>